<dbReference type="Pfam" id="PF13233">
    <property type="entry name" value="Complex1_LYR_2"/>
    <property type="match status" value="1"/>
</dbReference>
<dbReference type="EMBL" id="CAMAPF010000230">
    <property type="protein sequence ID" value="CAH9114590.1"/>
    <property type="molecule type" value="Genomic_DNA"/>
</dbReference>
<dbReference type="AlphaFoldDB" id="A0AAV0G0H9"/>
<name>A0AAV0G0H9_9ASTE</name>
<proteinExistence type="predicted"/>
<reference evidence="2" key="1">
    <citation type="submission" date="2022-07" db="EMBL/GenBank/DDBJ databases">
        <authorList>
            <person name="Macas J."/>
            <person name="Novak P."/>
            <person name="Neumann P."/>
        </authorList>
    </citation>
    <scope>NUCLEOTIDE SEQUENCE</scope>
</reference>
<accession>A0AAV0G0H9</accession>
<dbReference type="EMBL" id="CAMAPF010001133">
    <property type="protein sequence ID" value="CAH9147505.1"/>
    <property type="molecule type" value="Genomic_DNA"/>
</dbReference>
<organism evidence="2 4">
    <name type="scientific">Cuscuta epithymum</name>
    <dbReference type="NCBI Taxonomy" id="186058"/>
    <lineage>
        <taxon>Eukaryota</taxon>
        <taxon>Viridiplantae</taxon>
        <taxon>Streptophyta</taxon>
        <taxon>Embryophyta</taxon>
        <taxon>Tracheophyta</taxon>
        <taxon>Spermatophyta</taxon>
        <taxon>Magnoliopsida</taxon>
        <taxon>eudicotyledons</taxon>
        <taxon>Gunneridae</taxon>
        <taxon>Pentapetalae</taxon>
        <taxon>asterids</taxon>
        <taxon>lamiids</taxon>
        <taxon>Solanales</taxon>
        <taxon>Convolvulaceae</taxon>
        <taxon>Cuscuteae</taxon>
        <taxon>Cuscuta</taxon>
        <taxon>Cuscuta subgen. Cuscuta</taxon>
    </lineage>
</organism>
<protein>
    <submittedName>
        <fullName evidence="2">Uncharacterized protein</fullName>
    </submittedName>
</protein>
<dbReference type="PANTHER" id="PTHR35763:SF1">
    <property type="entry name" value="OS11G0133900 PROTEIN"/>
    <property type="match status" value="1"/>
</dbReference>
<dbReference type="Proteomes" id="UP001152523">
    <property type="component" value="Unassembled WGS sequence"/>
</dbReference>
<keyword evidence="4" id="KW-1185">Reference proteome</keyword>
<evidence type="ECO:0000313" key="1">
    <source>
        <dbReference type="EMBL" id="CAH9114590.1"/>
    </source>
</evidence>
<gene>
    <name evidence="1" type="ORF">CEPIT_LOCUS20788</name>
    <name evidence="2" type="ORF">CEPIT_LOCUS39130</name>
    <name evidence="3" type="ORF">CEPIT_LOCUS43799</name>
</gene>
<sequence>MGKEVYRNLVKGVKKHIRREEHKAHFTDFIIEEFRTSNNTEAAVAAAKKGLSQTHQEGRLKLAKDYTFLLNSVHHQKDLLFSNKISVNRSDEMKRVLRKSAASVGLQLPEAYHFISHDS</sequence>
<evidence type="ECO:0000313" key="4">
    <source>
        <dbReference type="Proteomes" id="UP001152523"/>
    </source>
</evidence>
<evidence type="ECO:0000313" key="3">
    <source>
        <dbReference type="EMBL" id="CAH9147505.1"/>
    </source>
</evidence>
<evidence type="ECO:0000313" key="2">
    <source>
        <dbReference type="EMBL" id="CAH9141439.1"/>
    </source>
</evidence>
<dbReference type="EMBL" id="CAMAPF010001029">
    <property type="protein sequence ID" value="CAH9141439.1"/>
    <property type="molecule type" value="Genomic_DNA"/>
</dbReference>
<comment type="caution">
    <text evidence="2">The sequence shown here is derived from an EMBL/GenBank/DDBJ whole genome shotgun (WGS) entry which is preliminary data.</text>
</comment>
<dbReference type="PANTHER" id="PTHR35763">
    <property type="entry name" value="COMPLEX 1 LYR-LIKE PROTEIN"/>
    <property type="match status" value="1"/>
</dbReference>